<accession>A0A9Q3C0V3</accession>
<evidence type="ECO:0000313" key="2">
    <source>
        <dbReference type="EMBL" id="MBW0474888.1"/>
    </source>
</evidence>
<dbReference type="EMBL" id="AVOT02003902">
    <property type="protein sequence ID" value="MBW0474888.1"/>
    <property type="molecule type" value="Genomic_DNA"/>
</dbReference>
<sequence length="129" mass="14494">MAIPRHHCKWKLAPAREKGVLLGYENDNTPYRILRLNDMKVAITKHETFDKAPFPHVNQGLPLTNPITSTNWQQLIVETNSAATVDEPCEVDNQSLPLDMVDEFHAKDTSPAIISTEAPQNTHIKVICP</sequence>
<dbReference type="Pfam" id="PF25597">
    <property type="entry name" value="SH3_retrovirus"/>
    <property type="match status" value="1"/>
</dbReference>
<dbReference type="AlphaFoldDB" id="A0A9Q3C0V3"/>
<evidence type="ECO:0000313" key="3">
    <source>
        <dbReference type="Proteomes" id="UP000765509"/>
    </source>
</evidence>
<proteinExistence type="predicted"/>
<name>A0A9Q3C0V3_9BASI</name>
<dbReference type="InterPro" id="IPR057670">
    <property type="entry name" value="SH3_retrovirus"/>
</dbReference>
<feature type="domain" description="Retroviral polymerase SH3-like" evidence="1">
    <location>
        <begin position="3"/>
        <end position="58"/>
    </location>
</feature>
<evidence type="ECO:0000259" key="1">
    <source>
        <dbReference type="Pfam" id="PF25597"/>
    </source>
</evidence>
<keyword evidence="3" id="KW-1185">Reference proteome</keyword>
<dbReference type="Proteomes" id="UP000765509">
    <property type="component" value="Unassembled WGS sequence"/>
</dbReference>
<dbReference type="OrthoDB" id="2518452at2759"/>
<organism evidence="2 3">
    <name type="scientific">Austropuccinia psidii MF-1</name>
    <dbReference type="NCBI Taxonomy" id="1389203"/>
    <lineage>
        <taxon>Eukaryota</taxon>
        <taxon>Fungi</taxon>
        <taxon>Dikarya</taxon>
        <taxon>Basidiomycota</taxon>
        <taxon>Pucciniomycotina</taxon>
        <taxon>Pucciniomycetes</taxon>
        <taxon>Pucciniales</taxon>
        <taxon>Sphaerophragmiaceae</taxon>
        <taxon>Austropuccinia</taxon>
    </lineage>
</organism>
<comment type="caution">
    <text evidence="2">The sequence shown here is derived from an EMBL/GenBank/DDBJ whole genome shotgun (WGS) entry which is preliminary data.</text>
</comment>
<protein>
    <recommendedName>
        <fullName evidence="1">Retroviral polymerase SH3-like domain-containing protein</fullName>
    </recommendedName>
</protein>
<gene>
    <name evidence="2" type="ORF">O181_014603</name>
</gene>
<reference evidence="2" key="1">
    <citation type="submission" date="2021-03" db="EMBL/GenBank/DDBJ databases">
        <title>Draft genome sequence of rust myrtle Austropuccinia psidii MF-1, a brazilian biotype.</title>
        <authorList>
            <person name="Quecine M.C."/>
            <person name="Pachon D.M.R."/>
            <person name="Bonatelli M.L."/>
            <person name="Correr F.H."/>
            <person name="Franceschini L.M."/>
            <person name="Leite T.F."/>
            <person name="Margarido G.R.A."/>
            <person name="Almeida C.A."/>
            <person name="Ferrarezi J.A."/>
            <person name="Labate C.A."/>
        </authorList>
    </citation>
    <scope>NUCLEOTIDE SEQUENCE</scope>
    <source>
        <strain evidence="2">MF-1</strain>
    </source>
</reference>